<keyword evidence="1" id="KW-0812">Transmembrane</keyword>
<reference evidence="2" key="1">
    <citation type="submission" date="2023-05" db="EMBL/GenBank/DDBJ databases">
        <title>Nepenthes gracilis genome sequencing.</title>
        <authorList>
            <person name="Fukushima K."/>
        </authorList>
    </citation>
    <scope>NUCLEOTIDE SEQUENCE</scope>
    <source>
        <strain evidence="2">SING2019-196</strain>
    </source>
</reference>
<comment type="caution">
    <text evidence="2">The sequence shown here is derived from an EMBL/GenBank/DDBJ whole genome shotgun (WGS) entry which is preliminary data.</text>
</comment>
<accession>A0AAD3S5P3</accession>
<evidence type="ECO:0000256" key="1">
    <source>
        <dbReference type="SAM" id="Phobius"/>
    </source>
</evidence>
<feature type="transmembrane region" description="Helical" evidence="1">
    <location>
        <begin position="74"/>
        <end position="95"/>
    </location>
</feature>
<keyword evidence="3" id="KW-1185">Reference proteome</keyword>
<sequence>MMLIHSPPLLVLCTMQLVPPFVLQLSKDGYKFGIDDTGDEKWFDVSLSEVVLLFLCLGRAGIPLVRDGSAPICNLLMVSLMVAGFFAGMILRILLEVFASGWSAAISIYHPFVKFACCLGWCHLTITMMLEGSCRFVQHLSEMGGDDHVWRFSLETLMVCTSQVACWWWQSRCRDWGAILPPLVALLRGLPSVRAL</sequence>
<protein>
    <submittedName>
        <fullName evidence="2">Uncharacterized protein</fullName>
    </submittedName>
</protein>
<feature type="transmembrane region" description="Helical" evidence="1">
    <location>
        <begin position="42"/>
        <end position="62"/>
    </location>
</feature>
<gene>
    <name evidence="2" type="ORF">Nepgr_006797</name>
</gene>
<organism evidence="2 3">
    <name type="scientific">Nepenthes gracilis</name>
    <name type="common">Slender pitcher plant</name>
    <dbReference type="NCBI Taxonomy" id="150966"/>
    <lineage>
        <taxon>Eukaryota</taxon>
        <taxon>Viridiplantae</taxon>
        <taxon>Streptophyta</taxon>
        <taxon>Embryophyta</taxon>
        <taxon>Tracheophyta</taxon>
        <taxon>Spermatophyta</taxon>
        <taxon>Magnoliopsida</taxon>
        <taxon>eudicotyledons</taxon>
        <taxon>Gunneridae</taxon>
        <taxon>Pentapetalae</taxon>
        <taxon>Caryophyllales</taxon>
        <taxon>Nepenthaceae</taxon>
        <taxon>Nepenthes</taxon>
    </lineage>
</organism>
<keyword evidence="1" id="KW-0472">Membrane</keyword>
<keyword evidence="1" id="KW-1133">Transmembrane helix</keyword>
<dbReference type="AlphaFoldDB" id="A0AAD3S5P3"/>
<evidence type="ECO:0000313" key="3">
    <source>
        <dbReference type="Proteomes" id="UP001279734"/>
    </source>
</evidence>
<evidence type="ECO:0000313" key="2">
    <source>
        <dbReference type="EMBL" id="GMH04957.1"/>
    </source>
</evidence>
<feature type="transmembrane region" description="Helical" evidence="1">
    <location>
        <begin position="107"/>
        <end position="130"/>
    </location>
</feature>
<dbReference type="Proteomes" id="UP001279734">
    <property type="component" value="Unassembled WGS sequence"/>
</dbReference>
<proteinExistence type="predicted"/>
<name>A0AAD3S5P3_NEPGR</name>
<dbReference type="EMBL" id="BSYO01000005">
    <property type="protein sequence ID" value="GMH04957.1"/>
    <property type="molecule type" value="Genomic_DNA"/>
</dbReference>